<dbReference type="InterPro" id="IPR037914">
    <property type="entry name" value="SpoVT-AbrB_sf"/>
</dbReference>
<dbReference type="SUPFAM" id="SSF89447">
    <property type="entry name" value="AbrB/MazE/MraZ-like"/>
    <property type="match status" value="1"/>
</dbReference>
<evidence type="ECO:0000259" key="2">
    <source>
        <dbReference type="PROSITE" id="PS51740"/>
    </source>
</evidence>
<protein>
    <submittedName>
        <fullName evidence="3">AbrB/MazE/SpoVT family DNA-binding domain-containing protein</fullName>
    </submittedName>
</protein>
<dbReference type="RefSeq" id="WP_381488953.1">
    <property type="nucleotide sequence ID" value="NZ_JBHTIK010000005.1"/>
</dbReference>
<comment type="caution">
    <text evidence="3">The sequence shown here is derived from an EMBL/GenBank/DDBJ whole genome shotgun (WGS) entry which is preliminary data.</text>
</comment>
<dbReference type="PANTHER" id="PTHR34860:SF6">
    <property type="entry name" value="REPRESSOR-LIKE PROTEIN SSO7C3"/>
    <property type="match status" value="1"/>
</dbReference>
<dbReference type="SMART" id="SM00966">
    <property type="entry name" value="SpoVT_AbrB"/>
    <property type="match status" value="1"/>
</dbReference>
<dbReference type="GO" id="GO:0003677">
    <property type="term" value="F:DNA binding"/>
    <property type="evidence" value="ECO:0007669"/>
    <property type="project" value="UniProtKB-KW"/>
</dbReference>
<feature type="domain" description="SpoVT-AbrB" evidence="2">
    <location>
        <begin position="2"/>
        <end position="47"/>
    </location>
</feature>
<dbReference type="PROSITE" id="PS51740">
    <property type="entry name" value="SPOVT_ABRB"/>
    <property type="match status" value="1"/>
</dbReference>
<evidence type="ECO:0000313" key="3">
    <source>
        <dbReference type="EMBL" id="MFD0848342.1"/>
    </source>
</evidence>
<dbReference type="Gene3D" id="2.10.260.10">
    <property type="match status" value="1"/>
</dbReference>
<dbReference type="NCBIfam" id="TIGR01439">
    <property type="entry name" value="lp_hng_hel_AbrB"/>
    <property type="match status" value="1"/>
</dbReference>
<accession>A0ABW3C4B9</accession>
<sequence>MNARTRLSAKGQVVIPKDVRTELGLAEGQELDVITVNGGVLLRPVQQKSGRSFDELLAAFRSRVPPYEGPPVSIEEMDEGVARMWAERGTRGDW</sequence>
<reference evidence="4" key="1">
    <citation type="journal article" date="2019" name="Int. J. Syst. Evol. Microbiol.">
        <title>The Global Catalogue of Microorganisms (GCM) 10K type strain sequencing project: providing services to taxonomists for standard genome sequencing and annotation.</title>
        <authorList>
            <consortium name="The Broad Institute Genomics Platform"/>
            <consortium name="The Broad Institute Genome Sequencing Center for Infectious Disease"/>
            <person name="Wu L."/>
            <person name="Ma J."/>
        </authorList>
    </citation>
    <scope>NUCLEOTIDE SEQUENCE [LARGE SCALE GENOMIC DNA]</scope>
    <source>
        <strain evidence="4">CCUG 52537</strain>
    </source>
</reference>
<evidence type="ECO:0000256" key="1">
    <source>
        <dbReference type="PROSITE-ProRule" id="PRU01076"/>
    </source>
</evidence>
<name>A0ABW3C4B9_SPHXN</name>
<proteinExistence type="predicted"/>
<dbReference type="InterPro" id="IPR052975">
    <property type="entry name" value="Repressor-like_regulatory"/>
</dbReference>
<evidence type="ECO:0000313" key="4">
    <source>
        <dbReference type="Proteomes" id="UP001597124"/>
    </source>
</evidence>
<dbReference type="Proteomes" id="UP001597124">
    <property type="component" value="Unassembled WGS sequence"/>
</dbReference>
<organism evidence="3 4">
    <name type="scientific">Sphingosinicella xenopeptidilytica</name>
    <dbReference type="NCBI Taxonomy" id="364098"/>
    <lineage>
        <taxon>Bacteria</taxon>
        <taxon>Pseudomonadati</taxon>
        <taxon>Pseudomonadota</taxon>
        <taxon>Alphaproteobacteria</taxon>
        <taxon>Sphingomonadales</taxon>
        <taxon>Sphingosinicellaceae</taxon>
        <taxon>Sphingosinicella</taxon>
    </lineage>
</organism>
<dbReference type="Pfam" id="PF04014">
    <property type="entry name" value="MazE_antitoxin"/>
    <property type="match status" value="1"/>
</dbReference>
<dbReference type="PANTHER" id="PTHR34860">
    <property type="entry name" value="REPRESSOR-LIKE PROTEIN SSO7C3"/>
    <property type="match status" value="1"/>
</dbReference>
<keyword evidence="4" id="KW-1185">Reference proteome</keyword>
<keyword evidence="1 3" id="KW-0238">DNA-binding</keyword>
<dbReference type="InterPro" id="IPR007159">
    <property type="entry name" value="SpoVT-AbrB_dom"/>
</dbReference>
<dbReference type="EMBL" id="JBHTIK010000005">
    <property type="protein sequence ID" value="MFD0848342.1"/>
    <property type="molecule type" value="Genomic_DNA"/>
</dbReference>
<gene>
    <name evidence="3" type="ORF">ACFQ00_08400</name>
</gene>